<dbReference type="GO" id="GO:0000981">
    <property type="term" value="F:DNA-binding transcription factor activity, RNA polymerase II-specific"/>
    <property type="evidence" value="ECO:0007669"/>
    <property type="project" value="TreeGrafter"/>
</dbReference>
<keyword evidence="2" id="KW-0238">DNA-binding</keyword>
<dbReference type="InterPro" id="IPR011598">
    <property type="entry name" value="bHLH_dom"/>
</dbReference>
<dbReference type="InterPro" id="IPR036638">
    <property type="entry name" value="HLH_DNA-bd_sf"/>
</dbReference>
<reference evidence="6 7" key="1">
    <citation type="submission" date="2024-01" db="EMBL/GenBank/DDBJ databases">
        <title>Genome assemblies of Stephania.</title>
        <authorList>
            <person name="Yang L."/>
        </authorList>
    </citation>
    <scope>NUCLEOTIDE SEQUENCE [LARGE SCALE GENOMIC DNA]</scope>
    <source>
        <strain evidence="6">JXDWG</strain>
        <tissue evidence="6">Leaf</tissue>
    </source>
</reference>
<evidence type="ECO:0000313" key="7">
    <source>
        <dbReference type="Proteomes" id="UP001419268"/>
    </source>
</evidence>
<keyword evidence="1" id="KW-0805">Transcription regulation</keyword>
<evidence type="ECO:0000256" key="2">
    <source>
        <dbReference type="ARBA" id="ARBA00023125"/>
    </source>
</evidence>
<dbReference type="PANTHER" id="PTHR13935">
    <property type="entry name" value="ACHAETE-SCUTE TRANSCRIPTION FACTOR-RELATED"/>
    <property type="match status" value="1"/>
</dbReference>
<evidence type="ECO:0000256" key="1">
    <source>
        <dbReference type="ARBA" id="ARBA00023015"/>
    </source>
</evidence>
<dbReference type="PANTHER" id="PTHR13935:SF106">
    <property type="entry name" value="ACHAETE-SCUTE COMPLEX PROTEIN T5-RELATED"/>
    <property type="match status" value="1"/>
</dbReference>
<dbReference type="GO" id="GO:0046983">
    <property type="term" value="F:protein dimerization activity"/>
    <property type="evidence" value="ECO:0007669"/>
    <property type="project" value="InterPro"/>
</dbReference>
<protein>
    <recommendedName>
        <fullName evidence="5">BHLH domain-containing protein</fullName>
    </recommendedName>
</protein>
<dbReference type="PROSITE" id="PS50888">
    <property type="entry name" value="BHLH"/>
    <property type="match status" value="1"/>
</dbReference>
<sequence length="189" mass="21474">MEHRETERQRRLEMTALYKDLRSKLPLEYIQGKRSICDHMSEAINYIKHKEKTIKELSERRDRLIKICRRNNNSSSSSSSSSCSENDNINVIVQPSRVGIEVVISTNLRVRSMLPLSSVLELLLEEGLSVVSCVSSNANETSVHNIQSEVRNTHQANIEMSELQQKLMNLVMVSSASRANLSSNFDLPN</sequence>
<dbReference type="Gene3D" id="4.10.280.10">
    <property type="entry name" value="Helix-loop-helix DNA-binding domain"/>
    <property type="match status" value="1"/>
</dbReference>
<name>A0AAP0K9T7_9MAGN</name>
<organism evidence="6 7">
    <name type="scientific">Stephania cephalantha</name>
    <dbReference type="NCBI Taxonomy" id="152367"/>
    <lineage>
        <taxon>Eukaryota</taxon>
        <taxon>Viridiplantae</taxon>
        <taxon>Streptophyta</taxon>
        <taxon>Embryophyta</taxon>
        <taxon>Tracheophyta</taxon>
        <taxon>Spermatophyta</taxon>
        <taxon>Magnoliopsida</taxon>
        <taxon>Ranunculales</taxon>
        <taxon>Menispermaceae</taxon>
        <taxon>Menispermoideae</taxon>
        <taxon>Cissampelideae</taxon>
        <taxon>Stephania</taxon>
    </lineage>
</organism>
<proteinExistence type="predicted"/>
<dbReference type="Pfam" id="PF00010">
    <property type="entry name" value="HLH"/>
    <property type="match status" value="1"/>
</dbReference>
<keyword evidence="4" id="KW-0175">Coiled coil</keyword>
<feature type="domain" description="BHLH" evidence="5">
    <location>
        <begin position="1"/>
        <end position="50"/>
    </location>
</feature>
<feature type="coiled-coil region" evidence="4">
    <location>
        <begin position="40"/>
        <end position="67"/>
    </location>
</feature>
<dbReference type="InterPro" id="IPR015660">
    <property type="entry name" value="MASH1/Ascl1a-like"/>
</dbReference>
<evidence type="ECO:0000256" key="3">
    <source>
        <dbReference type="ARBA" id="ARBA00023163"/>
    </source>
</evidence>
<evidence type="ECO:0000313" key="6">
    <source>
        <dbReference type="EMBL" id="KAK9147634.1"/>
    </source>
</evidence>
<dbReference type="EMBL" id="JBBNAG010000003">
    <property type="protein sequence ID" value="KAK9147634.1"/>
    <property type="molecule type" value="Genomic_DNA"/>
</dbReference>
<evidence type="ECO:0000259" key="5">
    <source>
        <dbReference type="PROSITE" id="PS50888"/>
    </source>
</evidence>
<evidence type="ECO:0000256" key="4">
    <source>
        <dbReference type="SAM" id="Coils"/>
    </source>
</evidence>
<dbReference type="AlphaFoldDB" id="A0AAP0K9T7"/>
<dbReference type="Proteomes" id="UP001419268">
    <property type="component" value="Unassembled WGS sequence"/>
</dbReference>
<keyword evidence="3" id="KW-0804">Transcription</keyword>
<gene>
    <name evidence="6" type="ORF">Scep_006391</name>
</gene>
<accession>A0AAP0K9T7</accession>
<dbReference type="GO" id="GO:0000977">
    <property type="term" value="F:RNA polymerase II transcription regulatory region sequence-specific DNA binding"/>
    <property type="evidence" value="ECO:0007669"/>
    <property type="project" value="TreeGrafter"/>
</dbReference>
<dbReference type="SUPFAM" id="SSF47459">
    <property type="entry name" value="HLH, helix-loop-helix DNA-binding domain"/>
    <property type="match status" value="1"/>
</dbReference>
<keyword evidence="7" id="KW-1185">Reference proteome</keyword>
<comment type="caution">
    <text evidence="6">The sequence shown here is derived from an EMBL/GenBank/DDBJ whole genome shotgun (WGS) entry which is preliminary data.</text>
</comment>
<dbReference type="GO" id="GO:0090575">
    <property type="term" value="C:RNA polymerase II transcription regulator complex"/>
    <property type="evidence" value="ECO:0007669"/>
    <property type="project" value="TreeGrafter"/>
</dbReference>